<evidence type="ECO:0000256" key="1">
    <source>
        <dbReference type="ARBA" id="ARBA00023015"/>
    </source>
</evidence>
<evidence type="ECO:0000256" key="2">
    <source>
        <dbReference type="ARBA" id="ARBA00023125"/>
    </source>
</evidence>
<dbReference type="GO" id="GO:0003677">
    <property type="term" value="F:DNA binding"/>
    <property type="evidence" value="ECO:0007669"/>
    <property type="project" value="UniProtKB-KW"/>
</dbReference>
<keyword evidence="1" id="KW-0805">Transcription regulation</keyword>
<comment type="caution">
    <text evidence="5">The sequence shown here is derived from an EMBL/GenBank/DDBJ whole genome shotgun (WGS) entry which is preliminary data.</text>
</comment>
<name>A0A934KBU6_9BACT</name>
<proteinExistence type="predicted"/>
<dbReference type="AlphaFoldDB" id="A0A934KBU6"/>
<evidence type="ECO:0000313" key="5">
    <source>
        <dbReference type="EMBL" id="MBJ7604317.1"/>
    </source>
</evidence>
<dbReference type="EMBL" id="JAEKNQ010000057">
    <property type="protein sequence ID" value="MBJ7604317.1"/>
    <property type="molecule type" value="Genomic_DNA"/>
</dbReference>
<dbReference type="PANTHER" id="PTHR33164:SF64">
    <property type="entry name" value="TRANSCRIPTIONAL REGULATOR SLYA"/>
    <property type="match status" value="1"/>
</dbReference>
<dbReference type="SMART" id="SM00347">
    <property type="entry name" value="HTH_MARR"/>
    <property type="match status" value="1"/>
</dbReference>
<dbReference type="PANTHER" id="PTHR33164">
    <property type="entry name" value="TRANSCRIPTIONAL REGULATOR, MARR FAMILY"/>
    <property type="match status" value="1"/>
</dbReference>
<gene>
    <name evidence="5" type="ORF">JF888_14205</name>
</gene>
<protein>
    <submittedName>
        <fullName evidence="5">MarR family transcriptional regulator</fullName>
    </submittedName>
</protein>
<keyword evidence="3" id="KW-0804">Transcription</keyword>
<dbReference type="GO" id="GO:0006950">
    <property type="term" value="P:response to stress"/>
    <property type="evidence" value="ECO:0007669"/>
    <property type="project" value="TreeGrafter"/>
</dbReference>
<dbReference type="Gene3D" id="1.10.10.10">
    <property type="entry name" value="Winged helix-like DNA-binding domain superfamily/Winged helix DNA-binding domain"/>
    <property type="match status" value="1"/>
</dbReference>
<dbReference type="InterPro" id="IPR000835">
    <property type="entry name" value="HTH_MarR-typ"/>
</dbReference>
<keyword evidence="2" id="KW-0238">DNA-binding</keyword>
<organism evidence="5 6">
    <name type="scientific">Candidatus Dormiibacter inghamiae</name>
    <dbReference type="NCBI Taxonomy" id="3127013"/>
    <lineage>
        <taxon>Bacteria</taxon>
        <taxon>Bacillati</taxon>
        <taxon>Candidatus Dormiibacterota</taxon>
        <taxon>Candidatus Dormibacteria</taxon>
        <taxon>Candidatus Dormibacterales</taxon>
        <taxon>Candidatus Dormibacteraceae</taxon>
        <taxon>Candidatus Dormiibacter</taxon>
    </lineage>
</organism>
<reference evidence="5 6" key="1">
    <citation type="submission" date="2020-10" db="EMBL/GenBank/DDBJ databases">
        <title>Ca. Dormibacterota MAGs.</title>
        <authorList>
            <person name="Montgomery K."/>
        </authorList>
    </citation>
    <scope>NUCLEOTIDE SEQUENCE [LARGE SCALE GENOMIC DNA]</scope>
    <source>
        <strain evidence="5">SC8811_S16_3</strain>
    </source>
</reference>
<dbReference type="PROSITE" id="PS50995">
    <property type="entry name" value="HTH_MARR_2"/>
    <property type="match status" value="1"/>
</dbReference>
<dbReference type="Pfam" id="PF01047">
    <property type="entry name" value="MarR"/>
    <property type="match status" value="1"/>
</dbReference>
<dbReference type="Proteomes" id="UP000620075">
    <property type="component" value="Unassembled WGS sequence"/>
</dbReference>
<dbReference type="RefSeq" id="WP_338181754.1">
    <property type="nucleotide sequence ID" value="NZ_JAEKNQ010000057.1"/>
</dbReference>
<dbReference type="InterPro" id="IPR039422">
    <property type="entry name" value="MarR/SlyA-like"/>
</dbReference>
<feature type="domain" description="HTH marR-type" evidence="4">
    <location>
        <begin position="1"/>
        <end position="143"/>
    </location>
</feature>
<dbReference type="SUPFAM" id="SSF46785">
    <property type="entry name" value="Winged helix' DNA-binding domain"/>
    <property type="match status" value="1"/>
</dbReference>
<evidence type="ECO:0000259" key="4">
    <source>
        <dbReference type="PROSITE" id="PS50995"/>
    </source>
</evidence>
<accession>A0A934KBU6</accession>
<evidence type="ECO:0000313" key="6">
    <source>
        <dbReference type="Proteomes" id="UP000620075"/>
    </source>
</evidence>
<evidence type="ECO:0000256" key="3">
    <source>
        <dbReference type="ARBA" id="ARBA00023163"/>
    </source>
</evidence>
<dbReference type="GO" id="GO:0003700">
    <property type="term" value="F:DNA-binding transcription factor activity"/>
    <property type="evidence" value="ECO:0007669"/>
    <property type="project" value="InterPro"/>
</dbReference>
<dbReference type="InterPro" id="IPR036390">
    <property type="entry name" value="WH_DNA-bd_sf"/>
</dbReference>
<sequence>MEGGIGLPGESPGFLLWRATLRWQRATAAVLQPFGLTHVQFVLLASTWWLGEQGEAPSQRQLAEHCGTDPMMTSQVVRRLEAAGLITRQLDPADSRARRLGVTSAGRDLAVLAIVAVESGDRAYFGRVADEPSLRPLLRSLAAGPA</sequence>
<dbReference type="InterPro" id="IPR036388">
    <property type="entry name" value="WH-like_DNA-bd_sf"/>
</dbReference>